<dbReference type="Proteomes" id="UP000594263">
    <property type="component" value="Unplaced"/>
</dbReference>
<dbReference type="AlphaFoldDB" id="A0A7N0UBK6"/>
<evidence type="ECO:0000256" key="3">
    <source>
        <dbReference type="ARBA" id="ARBA00022722"/>
    </source>
</evidence>
<dbReference type="PANTHER" id="PTHR28511">
    <property type="entry name" value="ENDONUCLEASE V"/>
    <property type="match status" value="1"/>
</dbReference>
<dbReference type="HAMAP" id="MF_00801">
    <property type="entry name" value="Endonuclease_5"/>
    <property type="match status" value="1"/>
</dbReference>
<comment type="subcellular location">
    <subcellularLocation>
        <location evidence="1">Cytoplasm</location>
    </subcellularLocation>
</comment>
<dbReference type="Pfam" id="PF04493">
    <property type="entry name" value="Endonuclease_5"/>
    <property type="match status" value="1"/>
</dbReference>
<dbReference type="GO" id="GO:0006281">
    <property type="term" value="P:DNA repair"/>
    <property type="evidence" value="ECO:0007669"/>
    <property type="project" value="InterPro"/>
</dbReference>
<dbReference type="GO" id="GO:0003727">
    <property type="term" value="F:single-stranded RNA binding"/>
    <property type="evidence" value="ECO:0007669"/>
    <property type="project" value="TreeGrafter"/>
</dbReference>
<evidence type="ECO:0000256" key="4">
    <source>
        <dbReference type="ARBA" id="ARBA00022759"/>
    </source>
</evidence>
<name>A0A7N0UBK6_KALFE</name>
<evidence type="ECO:0000256" key="1">
    <source>
        <dbReference type="ARBA" id="ARBA00004496"/>
    </source>
</evidence>
<dbReference type="Gene3D" id="3.30.2170.10">
    <property type="entry name" value="archaeoglobus fulgidus dsm 4304 superfamily"/>
    <property type="match status" value="1"/>
</dbReference>
<dbReference type="FunFam" id="3.30.2170.10:FF:000005">
    <property type="entry name" value="Predicted protein"/>
    <property type="match status" value="1"/>
</dbReference>
<keyword evidence="3" id="KW-0540">Nuclease</keyword>
<dbReference type="InterPro" id="IPR007581">
    <property type="entry name" value="Endonuclease-V"/>
</dbReference>
<keyword evidence="4" id="KW-0255">Endonuclease</keyword>
<evidence type="ECO:0000256" key="5">
    <source>
        <dbReference type="ARBA" id="ARBA00022801"/>
    </source>
</evidence>
<dbReference type="GO" id="GO:0005730">
    <property type="term" value="C:nucleolus"/>
    <property type="evidence" value="ECO:0007669"/>
    <property type="project" value="TreeGrafter"/>
</dbReference>
<evidence type="ECO:0000256" key="2">
    <source>
        <dbReference type="ARBA" id="ARBA00022490"/>
    </source>
</evidence>
<keyword evidence="2" id="KW-0963">Cytoplasm</keyword>
<dbReference type="CDD" id="cd06559">
    <property type="entry name" value="Endonuclease_V"/>
    <property type="match status" value="1"/>
</dbReference>
<dbReference type="PANTHER" id="PTHR28511:SF1">
    <property type="entry name" value="ENDONUCLEASE V"/>
    <property type="match status" value="1"/>
</dbReference>
<keyword evidence="5" id="KW-0378">Hydrolase</keyword>
<evidence type="ECO:0000313" key="6">
    <source>
        <dbReference type="EnsemblPlants" id="Kaladp0059s0008.1.v1.1"/>
    </source>
</evidence>
<protein>
    <recommendedName>
        <fullName evidence="8">Endonuclease V</fullName>
    </recommendedName>
</protein>
<proteinExistence type="inferred from homology"/>
<dbReference type="GO" id="GO:0016891">
    <property type="term" value="F:RNA endonuclease activity producing 5'-phosphomonoesters, hydrolytic mechanism"/>
    <property type="evidence" value="ECO:0007669"/>
    <property type="project" value="TreeGrafter"/>
</dbReference>
<evidence type="ECO:0000313" key="7">
    <source>
        <dbReference type="Proteomes" id="UP000594263"/>
    </source>
</evidence>
<dbReference type="Gramene" id="Kaladp0059s0008.1.v1.1">
    <property type="protein sequence ID" value="Kaladp0059s0008.1.v1.1"/>
    <property type="gene ID" value="Kaladp0059s0008.v1.1"/>
</dbReference>
<evidence type="ECO:0008006" key="8">
    <source>
        <dbReference type="Google" id="ProtNLM"/>
    </source>
</evidence>
<sequence length="265" mass="29020">MEKKTSDDVYNPATAPEHWIRAQDSLKTRLVLGDDFAWLLHDDDKPELDATVLRYVGGVDVSYAKEHPTAACGALVVLDLTTLEVVYEDFSFVHLNVPYVPGFLAFREAPVVLELLEKMKISGHPCYPQLLMVDGNGVLHPRGFGLASHLGVLADLPSIGIGKNLHCIEGLSEAGVRQLFTAKAELGEEYIALHGQSGCILGAAMVSAQGSTKPIYISTGHRISLASAIRIVKLTCKFRVPEAIRQADIRSRAFLQRHLKLCLDH</sequence>
<dbReference type="OMA" id="NACAHTL"/>
<keyword evidence="7" id="KW-1185">Reference proteome</keyword>
<dbReference type="EnsemblPlants" id="Kaladp0059s0008.1.v1.1">
    <property type="protein sequence ID" value="Kaladp0059s0008.1.v1.1"/>
    <property type="gene ID" value="Kaladp0059s0008.v1.1"/>
</dbReference>
<reference evidence="6" key="1">
    <citation type="submission" date="2021-01" db="UniProtKB">
        <authorList>
            <consortium name="EnsemblPlants"/>
        </authorList>
    </citation>
    <scope>IDENTIFICATION</scope>
</reference>
<organism evidence="6 7">
    <name type="scientific">Kalanchoe fedtschenkoi</name>
    <name type="common">Lavender scallops</name>
    <name type="synonym">South American air plant</name>
    <dbReference type="NCBI Taxonomy" id="63787"/>
    <lineage>
        <taxon>Eukaryota</taxon>
        <taxon>Viridiplantae</taxon>
        <taxon>Streptophyta</taxon>
        <taxon>Embryophyta</taxon>
        <taxon>Tracheophyta</taxon>
        <taxon>Spermatophyta</taxon>
        <taxon>Magnoliopsida</taxon>
        <taxon>eudicotyledons</taxon>
        <taxon>Gunneridae</taxon>
        <taxon>Pentapetalae</taxon>
        <taxon>Saxifragales</taxon>
        <taxon>Crassulaceae</taxon>
        <taxon>Kalanchoe</taxon>
    </lineage>
</organism>
<dbReference type="GO" id="GO:0005737">
    <property type="term" value="C:cytoplasm"/>
    <property type="evidence" value="ECO:0007669"/>
    <property type="project" value="UniProtKB-SubCell"/>
</dbReference>
<accession>A0A7N0UBK6</accession>